<proteinExistence type="inferred from homology"/>
<keyword evidence="2 4" id="KW-0808">Transferase</keyword>
<dbReference type="Pfam" id="PF02522">
    <property type="entry name" value="Antibiotic_NAT"/>
    <property type="match status" value="1"/>
</dbReference>
<dbReference type="SUPFAM" id="SSF110710">
    <property type="entry name" value="TTHA0583/YokD-like"/>
    <property type="match status" value="1"/>
</dbReference>
<organism evidence="5 6">
    <name type="scientific">Schinkia azotoformans MEV2011</name>
    <dbReference type="NCBI Taxonomy" id="1348973"/>
    <lineage>
        <taxon>Bacteria</taxon>
        <taxon>Bacillati</taxon>
        <taxon>Bacillota</taxon>
        <taxon>Bacilli</taxon>
        <taxon>Bacillales</taxon>
        <taxon>Bacillaceae</taxon>
        <taxon>Calidifontibacillus/Schinkia group</taxon>
        <taxon>Schinkia</taxon>
    </lineage>
</organism>
<comment type="caution">
    <text evidence="5">The sequence shown here is derived from an EMBL/GenBank/DDBJ whole genome shotgun (WGS) entry which is preliminary data.</text>
</comment>
<name>A0A072NTU1_SCHAZ</name>
<dbReference type="InterPro" id="IPR003679">
    <property type="entry name" value="Amioglycoside_AcTrfase"/>
</dbReference>
<evidence type="ECO:0000313" key="5">
    <source>
        <dbReference type="EMBL" id="KEF40318.1"/>
    </source>
</evidence>
<dbReference type="RefSeq" id="WP_051678012.1">
    <property type="nucleotide sequence ID" value="NZ_JJRY01000001.1"/>
</dbReference>
<keyword evidence="4" id="KW-0046">Antibiotic resistance</keyword>
<protein>
    <recommendedName>
        <fullName evidence="4">Aminoglycoside N(3)-acetyltransferase</fullName>
        <ecNumber evidence="4">2.3.1.-</ecNumber>
    </recommendedName>
</protein>
<dbReference type="GO" id="GO:0046353">
    <property type="term" value="F:aminoglycoside 3-N-acetyltransferase activity"/>
    <property type="evidence" value="ECO:0007669"/>
    <property type="project" value="UniProtKB-EC"/>
</dbReference>
<dbReference type="Proteomes" id="UP000027936">
    <property type="component" value="Unassembled WGS sequence"/>
</dbReference>
<comment type="catalytic activity">
    <reaction evidence="4">
        <text>a 2-deoxystreptamine antibiotic + acetyl-CoA = an N(3)-acetyl-2-deoxystreptamine antibiotic + CoA + H(+)</text>
        <dbReference type="Rhea" id="RHEA:12665"/>
        <dbReference type="ChEBI" id="CHEBI:15378"/>
        <dbReference type="ChEBI" id="CHEBI:57287"/>
        <dbReference type="ChEBI" id="CHEBI:57288"/>
        <dbReference type="ChEBI" id="CHEBI:57921"/>
        <dbReference type="ChEBI" id="CHEBI:77452"/>
        <dbReference type="EC" id="2.3.1.81"/>
    </reaction>
</comment>
<dbReference type="PANTHER" id="PTHR11104">
    <property type="entry name" value="AMINOGLYCOSIDE N3-ACETYLTRANSFERASE"/>
    <property type="match status" value="1"/>
</dbReference>
<sequence>MSYKSLNEIFQEVKIEAGDILLIGSDITLLALESLRNGEKFNADNFINYIIEKVGDNGTIMFPTYNWDFCKGVGFDYNKTPSKTGALSTVALKRKDFKRTKNPIYSFAVWGKDQRYLCNLENVSSFGRDSPFGYLHKQNAKMLIIGLDYQRSFTFVHHVEEMENAPYRYHKNFTAPYINEDGIEDVRTYSMYVRNLEPEVFTQINPIGNELERQGASYHFIINAVDFYLIDLPKAYRIIKDDIVCNGGKRLHLVTE</sequence>
<dbReference type="OrthoDB" id="7330654at2"/>
<keyword evidence="3 4" id="KW-0012">Acyltransferase</keyword>
<dbReference type="EC" id="2.3.1.-" evidence="4"/>
<evidence type="ECO:0000256" key="4">
    <source>
        <dbReference type="RuleBase" id="RU365031"/>
    </source>
</evidence>
<dbReference type="PATRIC" id="fig|1348973.3.peg.332"/>
<evidence type="ECO:0000256" key="2">
    <source>
        <dbReference type="ARBA" id="ARBA00022679"/>
    </source>
</evidence>
<dbReference type="AlphaFoldDB" id="A0A072NTU1"/>
<accession>A0A072NTU1</accession>
<dbReference type="GO" id="GO:0046677">
    <property type="term" value="P:response to antibiotic"/>
    <property type="evidence" value="ECO:0007669"/>
    <property type="project" value="UniProtKB-KW"/>
</dbReference>
<reference evidence="5 6" key="1">
    <citation type="submission" date="2014-04" db="EMBL/GenBank/DDBJ databases">
        <title>Draft genome sequence of Bacillus azotoformans MEV2011, a (co-) denitrifying strain unable to grow in the presence of oxygen.</title>
        <authorList>
            <person name="Nielsen M."/>
            <person name="Schreiber L."/>
            <person name="Finster K."/>
            <person name="Schramm A."/>
        </authorList>
    </citation>
    <scope>NUCLEOTIDE SEQUENCE [LARGE SCALE GENOMIC DNA]</scope>
    <source>
        <strain evidence="5 6">MEV2011</strain>
    </source>
</reference>
<gene>
    <name evidence="5" type="ORF">M670_00344</name>
</gene>
<evidence type="ECO:0000256" key="1">
    <source>
        <dbReference type="ARBA" id="ARBA00006383"/>
    </source>
</evidence>
<dbReference type="PANTHER" id="PTHR11104:SF0">
    <property type="entry name" value="SPBETA PROPHAGE-DERIVED AMINOGLYCOSIDE N(3')-ACETYLTRANSFERASE-LIKE PROTEIN YOKD"/>
    <property type="match status" value="1"/>
</dbReference>
<dbReference type="InterPro" id="IPR028345">
    <property type="entry name" value="Antibiotic_NAT-like"/>
</dbReference>
<evidence type="ECO:0000313" key="6">
    <source>
        <dbReference type="Proteomes" id="UP000027936"/>
    </source>
</evidence>
<dbReference type="EMBL" id="JJRY01000001">
    <property type="protein sequence ID" value="KEF40318.1"/>
    <property type="molecule type" value="Genomic_DNA"/>
</dbReference>
<comment type="similarity">
    <text evidence="1 4">Belongs to the antibiotic N-acetyltransferase family.</text>
</comment>
<evidence type="ECO:0000256" key="3">
    <source>
        <dbReference type="ARBA" id="ARBA00023315"/>
    </source>
</evidence>